<keyword evidence="1" id="KW-1133">Transmembrane helix</keyword>
<dbReference type="OrthoDB" id="9791302at2"/>
<feature type="transmembrane region" description="Helical" evidence="1">
    <location>
        <begin position="24"/>
        <end position="44"/>
    </location>
</feature>
<dbReference type="Proteomes" id="UP000091979">
    <property type="component" value="Unassembled WGS sequence"/>
</dbReference>
<sequence length="141" mass="15334">MTKQTNTCVTSPEQMRYAIILERGAYLGILIMIVTYAVYALGILPPHVPIETVVNNWHLGVHDYLQATNSPTGWDWLALVGTGDFINFIGLALLAVMTIICYATLIMPYFRCGDYIYLGIVLAEIAVLTLAASGILGSGGH</sequence>
<name>A0A1B7XCN8_9BACT</name>
<keyword evidence="1" id="KW-0812">Transmembrane</keyword>
<protein>
    <submittedName>
        <fullName evidence="2">Membrane protein</fullName>
    </submittedName>
</protein>
<gene>
    <name evidence="2" type="ORF">SP90_09000</name>
</gene>
<accession>A0A1B7XCN8</accession>
<evidence type="ECO:0000256" key="1">
    <source>
        <dbReference type="SAM" id="Phobius"/>
    </source>
</evidence>
<dbReference type="PATRIC" id="fig|1560234.3.peg.631"/>
<keyword evidence="3" id="KW-1185">Reference proteome</keyword>
<dbReference type="STRING" id="1560234.SP90_09000"/>
<keyword evidence="1" id="KW-0472">Membrane</keyword>
<feature type="transmembrane region" description="Helical" evidence="1">
    <location>
        <begin position="115"/>
        <end position="136"/>
    </location>
</feature>
<organism evidence="2 3">
    <name type="scientific">Halodesulfovibrio spirochaetisodalis</name>
    <dbReference type="NCBI Taxonomy" id="1560234"/>
    <lineage>
        <taxon>Bacteria</taxon>
        <taxon>Pseudomonadati</taxon>
        <taxon>Thermodesulfobacteriota</taxon>
        <taxon>Desulfovibrionia</taxon>
        <taxon>Desulfovibrionales</taxon>
        <taxon>Desulfovibrionaceae</taxon>
        <taxon>Halodesulfovibrio</taxon>
    </lineage>
</organism>
<evidence type="ECO:0000313" key="2">
    <source>
        <dbReference type="EMBL" id="OBQ51730.1"/>
    </source>
</evidence>
<dbReference type="EMBL" id="JXMS01000013">
    <property type="protein sequence ID" value="OBQ51730.1"/>
    <property type="molecule type" value="Genomic_DNA"/>
</dbReference>
<comment type="caution">
    <text evidence="2">The sequence shown here is derived from an EMBL/GenBank/DDBJ whole genome shotgun (WGS) entry which is preliminary data.</text>
</comment>
<dbReference type="AlphaFoldDB" id="A0A1B7XCN8"/>
<evidence type="ECO:0000313" key="3">
    <source>
        <dbReference type="Proteomes" id="UP000091979"/>
    </source>
</evidence>
<reference evidence="2 3" key="1">
    <citation type="submission" date="2015-01" db="EMBL/GenBank/DDBJ databases">
        <title>Desulfovibrio sp. JC271 draft genome sequence.</title>
        <authorList>
            <person name="Shivani Y."/>
            <person name="Subhash Y."/>
            <person name="Sasikala C."/>
            <person name="Ramana C.V."/>
        </authorList>
    </citation>
    <scope>NUCLEOTIDE SEQUENCE [LARGE SCALE GENOMIC DNA]</scope>
    <source>
        <strain evidence="2 3">JC271</strain>
    </source>
</reference>
<dbReference type="RefSeq" id="WP_066854717.1">
    <property type="nucleotide sequence ID" value="NZ_JXMS01000013.1"/>
</dbReference>
<feature type="transmembrane region" description="Helical" evidence="1">
    <location>
        <begin position="85"/>
        <end position="103"/>
    </location>
</feature>
<proteinExistence type="predicted"/>